<evidence type="ECO:0000256" key="2">
    <source>
        <dbReference type="ARBA" id="ARBA00007015"/>
    </source>
</evidence>
<reference evidence="8 9" key="1">
    <citation type="submission" date="2024-04" db="EMBL/GenBank/DDBJ databases">
        <title>Novel genus in family Flammeovirgaceae.</title>
        <authorList>
            <person name="Nguyen T.H."/>
            <person name="Vuong T.Q."/>
            <person name="Le H."/>
            <person name="Kim S.-G."/>
        </authorList>
    </citation>
    <scope>NUCLEOTIDE SEQUENCE [LARGE SCALE GENOMIC DNA]</scope>
    <source>
        <strain evidence="8 9">JCM 23209</strain>
    </source>
</reference>
<feature type="transmembrane region" description="Helical" evidence="7">
    <location>
        <begin position="593"/>
        <end position="613"/>
    </location>
</feature>
<feature type="transmembrane region" description="Helical" evidence="7">
    <location>
        <begin position="76"/>
        <end position="96"/>
    </location>
</feature>
<evidence type="ECO:0000256" key="6">
    <source>
        <dbReference type="ARBA" id="ARBA00023136"/>
    </source>
</evidence>
<dbReference type="Proteomes" id="UP001403385">
    <property type="component" value="Unassembled WGS sequence"/>
</dbReference>
<dbReference type="Gene3D" id="1.20.1250.20">
    <property type="entry name" value="MFS general substrate transporter like domains"/>
    <property type="match status" value="1"/>
</dbReference>
<keyword evidence="9" id="KW-1185">Reference proteome</keyword>
<dbReference type="Pfam" id="PF03092">
    <property type="entry name" value="BT1"/>
    <property type="match status" value="1"/>
</dbReference>
<dbReference type="RefSeq" id="WP_346820327.1">
    <property type="nucleotide sequence ID" value="NZ_JBDKWZ010000003.1"/>
</dbReference>
<dbReference type="InterPro" id="IPR039309">
    <property type="entry name" value="BT1"/>
</dbReference>
<evidence type="ECO:0008006" key="10">
    <source>
        <dbReference type="Google" id="ProtNLM"/>
    </source>
</evidence>
<name>A0AAW9S3N8_9BACT</name>
<dbReference type="InterPro" id="IPR004752">
    <property type="entry name" value="AmpG_permease/AT-1"/>
</dbReference>
<evidence type="ECO:0000313" key="9">
    <source>
        <dbReference type="Proteomes" id="UP001403385"/>
    </source>
</evidence>
<feature type="transmembrane region" description="Helical" evidence="7">
    <location>
        <begin position="469"/>
        <end position="491"/>
    </location>
</feature>
<organism evidence="8 9">
    <name type="scientific">Rapidithrix thailandica</name>
    <dbReference type="NCBI Taxonomy" id="413964"/>
    <lineage>
        <taxon>Bacteria</taxon>
        <taxon>Pseudomonadati</taxon>
        <taxon>Bacteroidota</taxon>
        <taxon>Cytophagia</taxon>
        <taxon>Cytophagales</taxon>
        <taxon>Flammeovirgaceae</taxon>
        <taxon>Rapidithrix</taxon>
    </lineage>
</organism>
<keyword evidence="6 7" id="KW-0472">Membrane</keyword>
<dbReference type="SUPFAM" id="SSF103473">
    <property type="entry name" value="MFS general substrate transporter"/>
    <property type="match status" value="2"/>
</dbReference>
<gene>
    <name evidence="8" type="ORF">AAG747_06455</name>
</gene>
<comment type="caution">
    <text evidence="8">The sequence shown here is derived from an EMBL/GenBank/DDBJ whole genome shotgun (WGS) entry which is preliminary data.</text>
</comment>
<dbReference type="EMBL" id="JBDKWZ010000003">
    <property type="protein sequence ID" value="MEN7547539.1"/>
    <property type="molecule type" value="Genomic_DNA"/>
</dbReference>
<evidence type="ECO:0000313" key="8">
    <source>
        <dbReference type="EMBL" id="MEN7547539.1"/>
    </source>
</evidence>
<evidence type="ECO:0000256" key="5">
    <source>
        <dbReference type="ARBA" id="ARBA00022989"/>
    </source>
</evidence>
<dbReference type="InterPro" id="IPR036259">
    <property type="entry name" value="MFS_trans_sf"/>
</dbReference>
<proteinExistence type="inferred from homology"/>
<sequence length="623" mass="69458">MEVKRQKTRNPWAWVPSLYFAEGMPYVVVMTVSVIMYKRMGISNADIALYTSWLYLPWVIKPLWSPVVDLVKTKRWWIVSMQVLLGAAFAGVAFTIPLPGFFQYTLAFLWLLAFSSATHDIAADGFYMIGLDEHKQAFFVGIRSTFYRLAILTGQGLIVILAGYLESSTGLASASVSVKAINRVENQAMTGFQNFHIIPEAGPLHLVAGMEELEISTNVVLPAQADSILHFVKEWNTKHRFYPQEIPQTVTNSETGTEVSWWSENVSGPLGQILQKHFGPTVPVKKLEQTVGNVGVVYFHLSEKPKETPVAVNLSWKSGDKSIQLLEGSRFVFDKFNWNQPALAVIQLDPKLKKASGAVFEATSGNITFAWVTVFFILSGLLVGLFLFHRFVLPRPAGDRPAVTQDGRSPFSEFFRTFALFFKKEHIGVSIAFLLLFRFGEAQLVKLAAPFLLDAREAGGLGLTTGEVGLVYGTIGMIALTVGGILGGWVASRQGLKYWLWWMILAVNLPNGVYVFLAYALPDSFITICIAVAIEQFGYSFGFTAYMLYMIYISEGEHKTAHFAITTGFMALGMMLPGMFSGWLQELIGYQHFFIWVVVSAIPILVVAFFVKIKPEFGKKLKE</sequence>
<keyword evidence="5 7" id="KW-1133">Transmembrane helix</keyword>
<evidence type="ECO:0000256" key="3">
    <source>
        <dbReference type="ARBA" id="ARBA00022448"/>
    </source>
</evidence>
<feature type="transmembrane region" description="Helical" evidence="7">
    <location>
        <begin position="12"/>
        <end position="35"/>
    </location>
</feature>
<dbReference type="PANTHER" id="PTHR12778:SF10">
    <property type="entry name" value="MAJOR FACILITATOR SUPERFAMILY DOMAIN-CONTAINING PROTEIN 3"/>
    <property type="match status" value="1"/>
</dbReference>
<feature type="transmembrane region" description="Helical" evidence="7">
    <location>
        <begin position="427"/>
        <end position="449"/>
    </location>
</feature>
<dbReference type="GO" id="GO:0016020">
    <property type="term" value="C:membrane"/>
    <property type="evidence" value="ECO:0007669"/>
    <property type="project" value="UniProtKB-SubCell"/>
</dbReference>
<dbReference type="AlphaFoldDB" id="A0AAW9S3N8"/>
<feature type="transmembrane region" description="Helical" evidence="7">
    <location>
        <begin position="47"/>
        <end position="64"/>
    </location>
</feature>
<evidence type="ECO:0000256" key="1">
    <source>
        <dbReference type="ARBA" id="ARBA00004141"/>
    </source>
</evidence>
<feature type="transmembrane region" description="Helical" evidence="7">
    <location>
        <begin position="561"/>
        <end position="581"/>
    </location>
</feature>
<evidence type="ECO:0000256" key="7">
    <source>
        <dbReference type="SAM" id="Phobius"/>
    </source>
</evidence>
<comment type="similarity">
    <text evidence="2">Belongs to the major facilitator superfamily. Folate-biopterin transporter (TC 2.A.71) family.</text>
</comment>
<protein>
    <recommendedName>
        <fullName evidence="10">MFS transporter</fullName>
    </recommendedName>
</protein>
<evidence type="ECO:0000256" key="4">
    <source>
        <dbReference type="ARBA" id="ARBA00022692"/>
    </source>
</evidence>
<keyword evidence="3" id="KW-0813">Transport</keyword>
<feature type="transmembrane region" description="Helical" evidence="7">
    <location>
        <begin position="525"/>
        <end position="549"/>
    </location>
</feature>
<feature type="transmembrane region" description="Helical" evidence="7">
    <location>
        <begin position="498"/>
        <end position="519"/>
    </location>
</feature>
<keyword evidence="4 7" id="KW-0812">Transmembrane</keyword>
<comment type="subcellular location">
    <subcellularLocation>
        <location evidence="1">Membrane</location>
        <topology evidence="1">Multi-pass membrane protein</topology>
    </subcellularLocation>
</comment>
<accession>A0AAW9S3N8</accession>
<dbReference type="PANTHER" id="PTHR12778">
    <property type="entry name" value="SOLUTE CARRIER FAMILY 33 ACETYL-COA TRANSPORTER -RELATED"/>
    <property type="match status" value="1"/>
</dbReference>
<feature type="transmembrane region" description="Helical" evidence="7">
    <location>
        <begin position="369"/>
        <end position="388"/>
    </location>
</feature>